<dbReference type="FunFam" id="1.20.58.480:FF:000005">
    <property type="entry name" value="Indoleamine 2,3-dioxygenase family protein"/>
    <property type="match status" value="1"/>
</dbReference>
<keyword evidence="7" id="KW-1185">Reference proteome</keyword>
<gene>
    <name evidence="6" type="ORF">NPX13_g6288</name>
</gene>
<dbReference type="GO" id="GO:0020037">
    <property type="term" value="F:heme binding"/>
    <property type="evidence" value="ECO:0007669"/>
    <property type="project" value="InterPro"/>
</dbReference>
<protein>
    <recommendedName>
        <fullName evidence="8">Indoleamine 2,3-dioxygenase</fullName>
    </recommendedName>
</protein>
<evidence type="ECO:0000313" key="7">
    <source>
        <dbReference type="Proteomes" id="UP001148614"/>
    </source>
</evidence>
<dbReference type="SUPFAM" id="SSF140959">
    <property type="entry name" value="Indolic compounds 2,3-dioxygenase-like"/>
    <property type="match status" value="1"/>
</dbReference>
<name>A0A9W8NCT7_9PEZI</name>
<feature type="compositionally biased region" description="Basic and acidic residues" evidence="5">
    <location>
        <begin position="1"/>
        <end position="13"/>
    </location>
</feature>
<evidence type="ECO:0000256" key="2">
    <source>
        <dbReference type="ARBA" id="ARBA00022723"/>
    </source>
</evidence>
<proteinExistence type="inferred from homology"/>
<comment type="similarity">
    <text evidence="1">Belongs to the indoleamine 2,3-dioxygenase family.</text>
</comment>
<evidence type="ECO:0000256" key="3">
    <source>
        <dbReference type="ARBA" id="ARBA00023004"/>
    </source>
</evidence>
<dbReference type="GO" id="GO:0046872">
    <property type="term" value="F:metal ion binding"/>
    <property type="evidence" value="ECO:0007669"/>
    <property type="project" value="UniProtKB-KW"/>
</dbReference>
<dbReference type="GO" id="GO:0019441">
    <property type="term" value="P:L-tryptophan catabolic process to kynurenine"/>
    <property type="evidence" value="ECO:0007669"/>
    <property type="project" value="InterPro"/>
</dbReference>
<evidence type="ECO:0000256" key="1">
    <source>
        <dbReference type="ARBA" id="ARBA00007119"/>
    </source>
</evidence>
<dbReference type="Gene3D" id="1.20.58.480">
    <property type="match status" value="1"/>
</dbReference>
<dbReference type="EMBL" id="JANPWZ010001095">
    <property type="protein sequence ID" value="KAJ3568832.1"/>
    <property type="molecule type" value="Genomic_DNA"/>
</dbReference>
<dbReference type="PANTHER" id="PTHR28657:SF3">
    <property type="entry name" value="INDOLEAMINE 2,3-DIOXYGENASE"/>
    <property type="match status" value="1"/>
</dbReference>
<dbReference type="InterPro" id="IPR000898">
    <property type="entry name" value="Indolamine_dOase"/>
</dbReference>
<organism evidence="6 7">
    <name type="scientific">Xylaria arbuscula</name>
    <dbReference type="NCBI Taxonomy" id="114810"/>
    <lineage>
        <taxon>Eukaryota</taxon>
        <taxon>Fungi</taxon>
        <taxon>Dikarya</taxon>
        <taxon>Ascomycota</taxon>
        <taxon>Pezizomycotina</taxon>
        <taxon>Sordariomycetes</taxon>
        <taxon>Xylariomycetidae</taxon>
        <taxon>Xylariales</taxon>
        <taxon>Xylariaceae</taxon>
        <taxon>Xylaria</taxon>
    </lineage>
</organism>
<dbReference type="Pfam" id="PF01231">
    <property type="entry name" value="IDO"/>
    <property type="match status" value="1"/>
</dbReference>
<evidence type="ECO:0000313" key="6">
    <source>
        <dbReference type="EMBL" id="KAJ3568832.1"/>
    </source>
</evidence>
<feature type="binding site" description="proximal binding residue" evidence="4">
    <location>
        <position position="471"/>
    </location>
    <ligand>
        <name>heme b</name>
        <dbReference type="ChEBI" id="CHEBI:60344"/>
    </ligand>
    <ligandPart>
        <name>Fe</name>
        <dbReference type="ChEBI" id="CHEBI:18248"/>
    </ligandPart>
</feature>
<dbReference type="PANTHER" id="PTHR28657">
    <property type="entry name" value="INDOLEAMINE 2,3-DIOXYGENASE"/>
    <property type="match status" value="1"/>
</dbReference>
<dbReference type="VEuPathDB" id="FungiDB:F4678DRAFT_458874"/>
<feature type="region of interest" description="Disordered" evidence="5">
    <location>
        <begin position="1"/>
        <end position="23"/>
    </location>
</feature>
<reference evidence="6" key="1">
    <citation type="submission" date="2022-07" db="EMBL/GenBank/DDBJ databases">
        <title>Genome Sequence of Xylaria arbuscula.</title>
        <authorList>
            <person name="Buettner E."/>
        </authorList>
    </citation>
    <scope>NUCLEOTIDE SEQUENCE</scope>
    <source>
        <strain evidence="6">VT107</strain>
    </source>
</reference>
<keyword evidence="4" id="KW-0349">Heme</keyword>
<evidence type="ECO:0000256" key="5">
    <source>
        <dbReference type="SAM" id="MobiDB-lite"/>
    </source>
</evidence>
<accession>A0A9W8NCT7</accession>
<dbReference type="GO" id="GO:0016702">
    <property type="term" value="F:oxidoreductase activity, acting on single donors with incorporation of molecular oxygen, incorporation of two atoms of oxygen"/>
    <property type="evidence" value="ECO:0007669"/>
    <property type="project" value="UniProtKB-ARBA"/>
</dbReference>
<keyword evidence="3 4" id="KW-0408">Iron</keyword>
<sequence length="560" mass="63045">MGVGTLEERRQLDKGVPSGPRHQPDFAYLGVDEAGISSGHRVYQQNMAVMKRREPSPHLFPQNTVSSAKAANCLLESPSSHSTHFNPYLVNMFIPNTSFEVLDDTRPTDVSLPAFMVSTTRGFLPRADPIVALPPEFDPIEDLLRRMPVSTQSGHPGLLAVGQLGDEVQKLADLTEEVEKYHDNIPMMNALYRDYSFLASAYLLEPCHMRFMKGEPTGFKPFMEYAGSYALFNYRLQDPDRGLEYDNLRLIRAFEHGLDPSSSEAGFVLVHVDMVKNSGPIVAGAMSALSALVDQNGTDLTAQRKAFNKGLQTVLGGMQKVNAVMETMWGKSKPRSYTSFRTFIFGITSQSMFPEGVVYEGINEGKPMSFRGESGANDSMIPLMDNLLQIQMPSTPLTEILQDFREYRPSNHRQFLVEVKQCSEELGVKDFALGVDPHFAATTNEQHEQLLESRRLWVKLLNEVRDFRWRHWCFAREYILKQTSHPTATGGSPIVTWLPNQLQAVMEEMVEIYGSVGGQLGPTDLGDECRDIMDLVSRQRDKLRKEVDKYCQERGVSIRN</sequence>
<comment type="caution">
    <text evidence="6">The sequence shown here is derived from an EMBL/GenBank/DDBJ whole genome shotgun (WGS) entry which is preliminary data.</text>
</comment>
<evidence type="ECO:0008006" key="8">
    <source>
        <dbReference type="Google" id="ProtNLM"/>
    </source>
</evidence>
<dbReference type="Proteomes" id="UP001148614">
    <property type="component" value="Unassembled WGS sequence"/>
</dbReference>
<keyword evidence="2 4" id="KW-0479">Metal-binding</keyword>
<evidence type="ECO:0000256" key="4">
    <source>
        <dbReference type="PIRSR" id="PIRSR600898-1"/>
    </source>
</evidence>
<dbReference type="AlphaFoldDB" id="A0A9W8NCT7"/>
<dbReference type="InterPro" id="IPR037217">
    <property type="entry name" value="Trp/Indoleamine_2_3_dOase-like"/>
</dbReference>